<gene>
    <name evidence="2" type="ORF">BpHYR1_000558</name>
</gene>
<dbReference type="InterPro" id="IPR043472">
    <property type="entry name" value="Macro_dom-like"/>
</dbReference>
<evidence type="ECO:0000313" key="3">
    <source>
        <dbReference type="Proteomes" id="UP000276133"/>
    </source>
</evidence>
<proteinExistence type="predicted"/>
<accession>A0A3M7R4G9</accession>
<evidence type="ECO:0000313" key="2">
    <source>
        <dbReference type="EMBL" id="RNA18271.1"/>
    </source>
</evidence>
<feature type="domain" description="Integrase zinc-binding" evidence="1">
    <location>
        <begin position="283"/>
        <end position="318"/>
    </location>
</feature>
<organism evidence="2 3">
    <name type="scientific">Brachionus plicatilis</name>
    <name type="common">Marine rotifer</name>
    <name type="synonym">Brachionus muelleri</name>
    <dbReference type="NCBI Taxonomy" id="10195"/>
    <lineage>
        <taxon>Eukaryota</taxon>
        <taxon>Metazoa</taxon>
        <taxon>Spiralia</taxon>
        <taxon>Gnathifera</taxon>
        <taxon>Rotifera</taxon>
        <taxon>Eurotatoria</taxon>
        <taxon>Monogononta</taxon>
        <taxon>Pseudotrocha</taxon>
        <taxon>Ploima</taxon>
        <taxon>Brachionidae</taxon>
        <taxon>Brachionus</taxon>
    </lineage>
</organism>
<dbReference type="Gene3D" id="1.10.340.70">
    <property type="match status" value="1"/>
</dbReference>
<dbReference type="STRING" id="10195.A0A3M7R4G9"/>
<protein>
    <recommendedName>
        <fullName evidence="1">Integrase zinc-binding domain-containing protein</fullName>
    </recommendedName>
</protein>
<name>A0A3M7R4G9_BRAPC</name>
<comment type="caution">
    <text evidence="2">The sequence shown here is derived from an EMBL/GenBank/DDBJ whole genome shotgun (WGS) entry which is preliminary data.</text>
</comment>
<dbReference type="Gene3D" id="3.40.220.10">
    <property type="entry name" value="Leucine Aminopeptidase, subunit E, domain 1"/>
    <property type="match status" value="1"/>
</dbReference>
<dbReference type="AlphaFoldDB" id="A0A3M7R4G9"/>
<reference evidence="2 3" key="1">
    <citation type="journal article" date="2018" name="Sci. Rep.">
        <title>Genomic signatures of local adaptation to the degree of environmental predictability in rotifers.</title>
        <authorList>
            <person name="Franch-Gras L."/>
            <person name="Hahn C."/>
            <person name="Garcia-Roger E.M."/>
            <person name="Carmona M.J."/>
            <person name="Serra M."/>
            <person name="Gomez A."/>
        </authorList>
    </citation>
    <scope>NUCLEOTIDE SEQUENCE [LARGE SCALE GENOMIC DNA]</scope>
    <source>
        <strain evidence="2">HYR1</strain>
    </source>
</reference>
<dbReference type="Proteomes" id="UP000276133">
    <property type="component" value="Unassembled WGS sequence"/>
</dbReference>
<sequence>MSENSFPVSTLSEIPIEPFFARYIIGRKVRSIEGISKGNDETDLVLINDSPFTKKIRKHTILGRFNKVEILDLIKNEKELSEFVHKNIDSETVNSVTQSTFTRPPRRGGLDSNLLTSEKPLVLISSPNYKTVNDLNLTQLNNIKTKVGNCTMERSENGKHKPNFKQITRSFNKLRRRCKALGIIEVSFPKISNRRHQLAKIINKTFIDHGVNCTVYTNKETIGQIDESFSFCKDIIKLQNEDKHISSIKEKLKLKKIKGYIIENDILLKIRKCRNKIYKQLVIPQCLKRDILEMCHDHFFGAHLGHEKTWAKISSRFY</sequence>
<keyword evidence="3" id="KW-1185">Reference proteome</keyword>
<dbReference type="InterPro" id="IPR041588">
    <property type="entry name" value="Integrase_H2C2"/>
</dbReference>
<evidence type="ECO:0000259" key="1">
    <source>
        <dbReference type="Pfam" id="PF17921"/>
    </source>
</evidence>
<dbReference type="EMBL" id="REGN01004271">
    <property type="protein sequence ID" value="RNA18271.1"/>
    <property type="molecule type" value="Genomic_DNA"/>
</dbReference>
<dbReference type="Pfam" id="PF17921">
    <property type="entry name" value="Integrase_H2C2"/>
    <property type="match status" value="1"/>
</dbReference>